<accession>A0A183JNC0</accession>
<evidence type="ECO:0000313" key="1">
    <source>
        <dbReference type="EMBL" id="VDO87305.1"/>
    </source>
</evidence>
<dbReference type="EMBL" id="UZAK01005347">
    <property type="protein sequence ID" value="VDO87305.1"/>
    <property type="molecule type" value="Genomic_DNA"/>
</dbReference>
<keyword evidence="2" id="KW-1185">Reference proteome</keyword>
<reference evidence="3" key="1">
    <citation type="submission" date="2016-06" db="UniProtKB">
        <authorList>
            <consortium name="WormBaseParasite"/>
        </authorList>
    </citation>
    <scope>IDENTIFICATION</scope>
</reference>
<protein>
    <submittedName>
        <fullName evidence="3">DUF4145 domain-containing protein</fullName>
    </submittedName>
</protein>
<organism evidence="3">
    <name type="scientific">Schistosoma curassoni</name>
    <dbReference type="NCBI Taxonomy" id="6186"/>
    <lineage>
        <taxon>Eukaryota</taxon>
        <taxon>Metazoa</taxon>
        <taxon>Spiralia</taxon>
        <taxon>Lophotrochozoa</taxon>
        <taxon>Platyhelminthes</taxon>
        <taxon>Trematoda</taxon>
        <taxon>Digenea</taxon>
        <taxon>Strigeidida</taxon>
        <taxon>Schistosomatoidea</taxon>
        <taxon>Schistosomatidae</taxon>
        <taxon>Schistosoma</taxon>
    </lineage>
</organism>
<gene>
    <name evidence="1" type="ORF">SCUD_LOCUS4206</name>
</gene>
<evidence type="ECO:0000313" key="3">
    <source>
        <dbReference type="WBParaSite" id="SCUD_0000420601-mRNA-1"/>
    </source>
</evidence>
<dbReference type="Proteomes" id="UP000279833">
    <property type="component" value="Unassembled WGS sequence"/>
</dbReference>
<dbReference type="WBParaSite" id="SCUD_0000420601-mRNA-1">
    <property type="protein sequence ID" value="SCUD_0000420601-mRNA-1"/>
    <property type="gene ID" value="SCUD_0000420601"/>
</dbReference>
<evidence type="ECO:0000313" key="2">
    <source>
        <dbReference type="Proteomes" id="UP000279833"/>
    </source>
</evidence>
<dbReference type="AlphaFoldDB" id="A0A183JNC0"/>
<reference evidence="1 2" key="2">
    <citation type="submission" date="2018-11" db="EMBL/GenBank/DDBJ databases">
        <authorList>
            <consortium name="Pathogen Informatics"/>
        </authorList>
    </citation>
    <scope>NUCLEOTIDE SEQUENCE [LARGE SCALE GENOMIC DNA]</scope>
    <source>
        <strain evidence="1">Dakar</strain>
        <strain evidence="2">Dakar, Senegal</strain>
    </source>
</reference>
<proteinExistence type="predicted"/>
<sequence>MGSEMCTQLRAHMKTVEIDERIINKASSIEYTGHRTAHTDLRTDVIPPTIEEISIAIRKINSEKAAELVDLPAEALKSNRNDCKHAARSFHDDLTEWIRDPYGPSVNSDLPSFVVNKIRIVYDGVL</sequence>
<name>A0A183JNC0_9TREM</name>